<reference evidence="3 4" key="1">
    <citation type="journal article" date="2015" name="Environ. Microbiol.">
        <title>Metagenome sequence of Elaphomyces granulatus from sporocarp tissue reveals Ascomycota ectomycorrhizal fingerprints of genome expansion and a Proteobacteria-rich microbiome.</title>
        <authorList>
            <person name="Quandt C.A."/>
            <person name="Kohler A."/>
            <person name="Hesse C.N."/>
            <person name="Sharpton T.J."/>
            <person name="Martin F."/>
            <person name="Spatafora J.W."/>
        </authorList>
    </citation>
    <scope>NUCLEOTIDE SEQUENCE [LARGE SCALE GENOMIC DNA]</scope>
    <source>
        <strain evidence="3 4">OSC145934</strain>
    </source>
</reference>
<dbReference type="CDD" id="cd15853">
    <property type="entry name" value="SNARE_Bet1"/>
    <property type="match status" value="1"/>
</dbReference>
<dbReference type="OrthoDB" id="3063237at2759"/>
<evidence type="ECO:0000313" key="4">
    <source>
        <dbReference type="Proteomes" id="UP000243515"/>
    </source>
</evidence>
<comment type="caution">
    <text evidence="3">The sequence shown here is derived from an EMBL/GenBank/DDBJ whole genome shotgun (WGS) entry which is preliminary data.</text>
</comment>
<feature type="transmembrane region" description="Helical" evidence="2">
    <location>
        <begin position="111"/>
        <end position="133"/>
    </location>
</feature>
<dbReference type="InterPro" id="IPR039899">
    <property type="entry name" value="BET1_SNARE"/>
</dbReference>
<proteinExistence type="predicted"/>
<keyword evidence="4" id="KW-1185">Reference proteome</keyword>
<protein>
    <recommendedName>
        <fullName evidence="5">t-SNARE coiled-coil homology domain-containing protein</fullName>
    </recommendedName>
</protein>
<sequence length="134" mass="14375">MGDAYEREQQNNALLSSLAHKTSALKSVTIDIYDNARNQESIDSTVCFASSLSRHHSRPTFHFHLVGRVSSGGRGKLISLSQSDVFSSLSTNIKGSASRLTRAARQGDKVAVLKVVGICIGAGVGAWVVLGWIF</sequence>
<organism evidence="3 4">
    <name type="scientific">Elaphomyces granulatus</name>
    <dbReference type="NCBI Taxonomy" id="519963"/>
    <lineage>
        <taxon>Eukaryota</taxon>
        <taxon>Fungi</taxon>
        <taxon>Dikarya</taxon>
        <taxon>Ascomycota</taxon>
        <taxon>Pezizomycotina</taxon>
        <taxon>Eurotiomycetes</taxon>
        <taxon>Eurotiomycetidae</taxon>
        <taxon>Eurotiales</taxon>
        <taxon>Elaphomycetaceae</taxon>
        <taxon>Elaphomyces</taxon>
    </lineage>
</organism>
<dbReference type="GO" id="GO:0012505">
    <property type="term" value="C:endomembrane system"/>
    <property type="evidence" value="ECO:0007669"/>
    <property type="project" value="UniProtKB-SubCell"/>
</dbReference>
<accession>A0A232LVI9</accession>
<keyword evidence="2" id="KW-1133">Transmembrane helix</keyword>
<evidence type="ECO:0000256" key="1">
    <source>
        <dbReference type="ARBA" id="ARBA00046280"/>
    </source>
</evidence>
<evidence type="ECO:0000256" key="2">
    <source>
        <dbReference type="SAM" id="Phobius"/>
    </source>
</evidence>
<comment type="subcellular location">
    <subcellularLocation>
        <location evidence="1">Endomembrane system</location>
        <topology evidence="1">Single-pass type IV membrane protein</topology>
    </subcellularLocation>
</comment>
<evidence type="ECO:0000313" key="3">
    <source>
        <dbReference type="EMBL" id="OXV08190.1"/>
    </source>
</evidence>
<evidence type="ECO:0008006" key="5">
    <source>
        <dbReference type="Google" id="ProtNLM"/>
    </source>
</evidence>
<dbReference type="EMBL" id="NPHW01004266">
    <property type="protein sequence ID" value="OXV08190.1"/>
    <property type="molecule type" value="Genomic_DNA"/>
</dbReference>
<dbReference type="Proteomes" id="UP000243515">
    <property type="component" value="Unassembled WGS sequence"/>
</dbReference>
<dbReference type="AlphaFoldDB" id="A0A232LVI9"/>
<gene>
    <name evidence="3" type="ORF">Egran_04047</name>
</gene>
<keyword evidence="2" id="KW-0472">Membrane</keyword>
<keyword evidence="2" id="KW-0812">Transmembrane</keyword>
<name>A0A232LVI9_9EURO</name>